<sequence>GCPGSKEAKDNGGGGAKPSKQVNDAKPEKPVEKPSAGASEAKATDDKKKEPPAERVIPQGEPIKLDELDEDFILFEPIEDHYELGEEIGKGGFSVVYKAVRKSDHAEFAVKCIKKKMVEGDDIKLLRREIQIMKKLNHPNILKLYEVYEDDEQFYLVMELVKGKELFDKIVERGMYSERDAANIILQVVSAVRYLHENGIAHRDLKPENLLSAGEEENEIVKIADFGFSKSFADEGEKLMTSCGSPGYVAPEILTAESYDKSVDMWSVGVIIYILLSGYPPFYADSAPALFKKIMDVKYDFDDSVWDDISDSAKDLIRNLLVKDPSKRFTASHCLEHAWVRGSAANERQILKMNRDNTKS</sequence>
<feature type="compositionally biased region" description="Basic and acidic residues" evidence="7">
    <location>
        <begin position="42"/>
        <end position="53"/>
    </location>
</feature>
<geneLocation type="plastid" evidence="9"/>
<evidence type="ECO:0000256" key="5">
    <source>
        <dbReference type="ARBA" id="ARBA00022840"/>
    </source>
</evidence>
<evidence type="ECO:0000256" key="1">
    <source>
        <dbReference type="ARBA" id="ARBA00022527"/>
    </source>
</evidence>
<feature type="binding site" evidence="6">
    <location>
        <position position="115"/>
    </location>
    <ligand>
        <name>ATP</name>
        <dbReference type="ChEBI" id="CHEBI:30616"/>
    </ligand>
</feature>
<reference evidence="9" key="1">
    <citation type="submission" date="2011-12" db="EMBL/GenBank/DDBJ databases">
        <authorList>
            <person name="Moon E.-K."/>
            <person name="Chung D.-I."/>
            <person name="Hong Y."/>
            <person name="Kong H.-H."/>
        </authorList>
    </citation>
    <scope>NUCLEOTIDE SEQUENCE</scope>
</reference>
<dbReference type="SUPFAM" id="SSF56112">
    <property type="entry name" value="Protein kinase-like (PK-like)"/>
    <property type="match status" value="1"/>
</dbReference>
<keyword evidence="4 9" id="KW-0418">Kinase</keyword>
<feature type="region of interest" description="Disordered" evidence="7">
    <location>
        <begin position="1"/>
        <end position="61"/>
    </location>
</feature>
<keyword evidence="9" id="KW-0934">Plastid</keyword>
<dbReference type="GO" id="GO:0005524">
    <property type="term" value="F:ATP binding"/>
    <property type="evidence" value="ECO:0007669"/>
    <property type="project" value="UniProtKB-UniRule"/>
</dbReference>
<accession>H9C880</accession>
<keyword evidence="5 6" id="KW-0067">ATP-binding</keyword>
<dbReference type="VEuPathDB" id="AmoebaDB:ACA1_089840"/>
<dbReference type="FunFam" id="1.10.510.10:FF:000945">
    <property type="entry name" value="Uncharacterized protein"/>
    <property type="match status" value="1"/>
</dbReference>
<feature type="non-terminal residue" evidence="9">
    <location>
        <position position="1"/>
    </location>
</feature>
<dbReference type="FunFam" id="3.30.200.20:FF:000315">
    <property type="entry name" value="Calcium-dependent protein kinase 3"/>
    <property type="match status" value="1"/>
</dbReference>
<feature type="compositionally biased region" description="Basic and acidic residues" evidence="7">
    <location>
        <begin position="1"/>
        <end position="10"/>
    </location>
</feature>
<keyword evidence="1" id="KW-0723">Serine/threonine-protein kinase</keyword>
<reference evidence="9" key="2">
    <citation type="journal article" date="2012" name="Exp. Parasitol.">
        <title>Protein kinase C signaling molecules regulate encystation of Acanthamoeba.</title>
        <authorList>
            <person name="Moon E.K."/>
            <person name="Chung D.I."/>
            <person name="Hong Y."/>
            <person name="Kong H.H."/>
        </authorList>
    </citation>
    <scope>NUCLEOTIDE SEQUENCE</scope>
</reference>
<dbReference type="InterPro" id="IPR000719">
    <property type="entry name" value="Prot_kinase_dom"/>
</dbReference>
<protein>
    <submittedName>
        <fullName evidence="9">Protein kinase C4</fullName>
    </submittedName>
</protein>
<name>H9C880_ACACA</name>
<evidence type="ECO:0000256" key="6">
    <source>
        <dbReference type="PROSITE-ProRule" id="PRU10141"/>
    </source>
</evidence>
<organism evidence="9">
    <name type="scientific">Acanthamoeba castellanii</name>
    <name type="common">Amoeba</name>
    <dbReference type="NCBI Taxonomy" id="5755"/>
    <lineage>
        <taxon>Eukaryota</taxon>
        <taxon>Amoebozoa</taxon>
        <taxon>Discosea</taxon>
        <taxon>Longamoebia</taxon>
        <taxon>Centramoebida</taxon>
        <taxon>Acanthamoebidae</taxon>
        <taxon>Acanthamoeba</taxon>
    </lineage>
</organism>
<dbReference type="PANTHER" id="PTHR24347">
    <property type="entry name" value="SERINE/THREONINE-PROTEIN KINASE"/>
    <property type="match status" value="1"/>
</dbReference>
<dbReference type="EMBL" id="JQ253379">
    <property type="protein sequence ID" value="AFD36233.1"/>
    <property type="molecule type" value="mRNA"/>
</dbReference>
<dbReference type="GO" id="GO:0004674">
    <property type="term" value="F:protein serine/threonine kinase activity"/>
    <property type="evidence" value="ECO:0007669"/>
    <property type="project" value="UniProtKB-KW"/>
</dbReference>
<keyword evidence="2" id="KW-0808">Transferase</keyword>
<proteinExistence type="evidence at transcript level"/>
<dbReference type="CDD" id="cd05117">
    <property type="entry name" value="STKc_CAMK"/>
    <property type="match status" value="1"/>
</dbReference>
<dbReference type="Gene3D" id="1.10.510.10">
    <property type="entry name" value="Transferase(Phosphotransferase) domain 1"/>
    <property type="match status" value="1"/>
</dbReference>
<evidence type="ECO:0000256" key="4">
    <source>
        <dbReference type="ARBA" id="ARBA00022777"/>
    </source>
</evidence>
<dbReference type="SMART" id="SM00220">
    <property type="entry name" value="S_TKc"/>
    <property type="match status" value="1"/>
</dbReference>
<feature type="domain" description="Protein kinase" evidence="8">
    <location>
        <begin position="82"/>
        <end position="340"/>
    </location>
</feature>
<dbReference type="InterPro" id="IPR011009">
    <property type="entry name" value="Kinase-like_dom_sf"/>
</dbReference>
<keyword evidence="3 6" id="KW-0547">Nucleotide-binding</keyword>
<dbReference type="AlphaFoldDB" id="H9C880"/>
<gene>
    <name evidence="9" type="primary">PKC4</name>
</gene>
<dbReference type="PROSITE" id="PS50011">
    <property type="entry name" value="PROTEIN_KINASE_DOM"/>
    <property type="match status" value="1"/>
</dbReference>
<evidence type="ECO:0000313" key="9">
    <source>
        <dbReference type="EMBL" id="AFD36233.1"/>
    </source>
</evidence>
<evidence type="ECO:0000256" key="3">
    <source>
        <dbReference type="ARBA" id="ARBA00022741"/>
    </source>
</evidence>
<dbReference type="Pfam" id="PF00069">
    <property type="entry name" value="Pkinase"/>
    <property type="match status" value="1"/>
</dbReference>
<evidence type="ECO:0000259" key="8">
    <source>
        <dbReference type="PROSITE" id="PS50011"/>
    </source>
</evidence>
<evidence type="ECO:0000256" key="7">
    <source>
        <dbReference type="SAM" id="MobiDB-lite"/>
    </source>
</evidence>
<feature type="compositionally biased region" description="Basic and acidic residues" evidence="7">
    <location>
        <begin position="23"/>
        <end position="32"/>
    </location>
</feature>
<evidence type="ECO:0000256" key="2">
    <source>
        <dbReference type="ARBA" id="ARBA00022679"/>
    </source>
</evidence>
<dbReference type="InterPro" id="IPR017441">
    <property type="entry name" value="Protein_kinase_ATP_BS"/>
</dbReference>
<dbReference type="PROSITE" id="PS00107">
    <property type="entry name" value="PROTEIN_KINASE_ATP"/>
    <property type="match status" value="1"/>
</dbReference>